<keyword evidence="4" id="KW-0521">NADP</keyword>
<dbReference type="GO" id="GO:0050661">
    <property type="term" value="F:NADP binding"/>
    <property type="evidence" value="ECO:0007669"/>
    <property type="project" value="InterPro"/>
</dbReference>
<evidence type="ECO:0000256" key="5">
    <source>
        <dbReference type="ARBA" id="ARBA00023002"/>
    </source>
</evidence>
<feature type="domain" description="NADH:flavin oxidoreductase/NADH oxidase N-terminal" evidence="6">
    <location>
        <begin position="35"/>
        <end position="367"/>
    </location>
</feature>
<dbReference type="CDD" id="cd02932">
    <property type="entry name" value="OYE_YqiM_FMN"/>
    <property type="match status" value="1"/>
</dbReference>
<dbReference type="PANTHER" id="PTHR43303:SF4">
    <property type="entry name" value="NADPH DEHYDROGENASE C23G7.10C-RELATED"/>
    <property type="match status" value="1"/>
</dbReference>
<dbReference type="InterPro" id="IPR013785">
    <property type="entry name" value="Aldolase_TIM"/>
</dbReference>
<comment type="caution">
    <text evidence="7">The sequence shown here is derived from an EMBL/GenBank/DDBJ whole genome shotgun (WGS) entry which is preliminary data.</text>
</comment>
<dbReference type="PANTHER" id="PTHR43303">
    <property type="entry name" value="NADPH DEHYDROGENASE C23G7.10C-RELATED"/>
    <property type="match status" value="1"/>
</dbReference>
<dbReference type="Pfam" id="PF00724">
    <property type="entry name" value="Oxidored_FMN"/>
    <property type="match status" value="1"/>
</dbReference>
<dbReference type="InterPro" id="IPR044152">
    <property type="entry name" value="YqjM-like"/>
</dbReference>
<dbReference type="EMBL" id="AXCY01000020">
    <property type="protein sequence ID" value="KGM11500.1"/>
    <property type="molecule type" value="Genomic_DNA"/>
</dbReference>
<evidence type="ECO:0000256" key="4">
    <source>
        <dbReference type="ARBA" id="ARBA00022857"/>
    </source>
</evidence>
<gene>
    <name evidence="7" type="ORF">N868_09190</name>
</gene>
<evidence type="ECO:0000313" key="7">
    <source>
        <dbReference type="EMBL" id="KGM11500.1"/>
    </source>
</evidence>
<reference evidence="7 8" key="2">
    <citation type="journal article" date="2015" name="Stand. Genomic Sci.">
        <title>Draft genome sequence of Cellulomonas carbonis T26(T) and comparative analysis of six Cellulomonas genomes.</title>
        <authorList>
            <person name="Zhuang W."/>
            <person name="Zhang S."/>
            <person name="Xia X."/>
            <person name="Wang G."/>
        </authorList>
    </citation>
    <scope>NUCLEOTIDE SEQUENCE [LARGE SCALE GENOMIC DNA]</scope>
    <source>
        <strain evidence="7 8">T26</strain>
    </source>
</reference>
<dbReference type="Proteomes" id="UP000029839">
    <property type="component" value="Unassembled WGS sequence"/>
</dbReference>
<dbReference type="GO" id="GO:0010181">
    <property type="term" value="F:FMN binding"/>
    <property type="evidence" value="ECO:0007669"/>
    <property type="project" value="InterPro"/>
</dbReference>
<dbReference type="AlphaFoldDB" id="A0A0A0BU50"/>
<dbReference type="InterPro" id="IPR001155">
    <property type="entry name" value="OxRdtase_FMN_N"/>
</dbReference>
<keyword evidence="3" id="KW-0288">FMN</keyword>
<keyword evidence="5" id="KW-0560">Oxidoreductase</keyword>
<proteinExistence type="predicted"/>
<evidence type="ECO:0000313" key="8">
    <source>
        <dbReference type="Proteomes" id="UP000029839"/>
    </source>
</evidence>
<organism evidence="7 8">
    <name type="scientific">Cellulomonas carbonis T26</name>
    <dbReference type="NCBI Taxonomy" id="947969"/>
    <lineage>
        <taxon>Bacteria</taxon>
        <taxon>Bacillati</taxon>
        <taxon>Actinomycetota</taxon>
        <taxon>Actinomycetes</taxon>
        <taxon>Micrococcales</taxon>
        <taxon>Cellulomonadaceae</taxon>
        <taxon>Cellulomonas</taxon>
    </lineage>
</organism>
<keyword evidence="8" id="KW-1185">Reference proteome</keyword>
<evidence type="ECO:0000256" key="3">
    <source>
        <dbReference type="ARBA" id="ARBA00022643"/>
    </source>
</evidence>
<evidence type="ECO:0000259" key="6">
    <source>
        <dbReference type="Pfam" id="PF00724"/>
    </source>
</evidence>
<keyword evidence="2" id="KW-0285">Flavoprotein</keyword>
<accession>A0A0A0BU50</accession>
<dbReference type="GO" id="GO:0003959">
    <property type="term" value="F:NADPH dehydrogenase activity"/>
    <property type="evidence" value="ECO:0007669"/>
    <property type="project" value="InterPro"/>
</dbReference>
<dbReference type="SUPFAM" id="SSF51395">
    <property type="entry name" value="FMN-linked oxidoreductases"/>
    <property type="match status" value="1"/>
</dbReference>
<reference evidence="7 8" key="1">
    <citation type="submission" date="2013-08" db="EMBL/GenBank/DDBJ databases">
        <title>Genome sequencing of Cellulomonas carbonis T26.</title>
        <authorList>
            <person name="Chen F."/>
            <person name="Li Y."/>
            <person name="Wang G."/>
        </authorList>
    </citation>
    <scope>NUCLEOTIDE SEQUENCE [LARGE SCALE GENOMIC DNA]</scope>
    <source>
        <strain evidence="7 8">T26</strain>
    </source>
</reference>
<comment type="cofactor">
    <cofactor evidence="1">
        <name>FMN</name>
        <dbReference type="ChEBI" id="CHEBI:58210"/>
    </cofactor>
</comment>
<name>A0A0A0BU50_9CELL</name>
<protein>
    <submittedName>
        <fullName evidence="7">Oxidoreductase</fullName>
    </submittedName>
</protein>
<evidence type="ECO:0000256" key="1">
    <source>
        <dbReference type="ARBA" id="ARBA00001917"/>
    </source>
</evidence>
<dbReference type="Gene3D" id="3.20.20.70">
    <property type="entry name" value="Aldolase class I"/>
    <property type="match status" value="1"/>
</dbReference>
<sequence length="390" mass="40518">MSTSTSTTTTTDANAAAAGAPLGSATADGSTVPALFRPLALRGLTVRNRVWLAPMCQYSAVEGVPGDWHLVHLAARAHGGFGLLLTEATAVVPEGRITPQDTGLWSDEQEHAWARVVDVVHAAGAPVAVQLAHAGRKASTYRPWDTRRGTVPPEDGGWPTVAPSAVAFEGYAEPTAMTTEQVQDVVRAFADAAARADRAGFDAVEVHAAHGYLLHQFLSPLSNHRADAYGGTPENRARLLREVVAAVRAAWPEDKPVLVRVSATDWVEGGLTPDDVAAALVSLDGVDLVDVSSGGLVPATIPVGTGYQVPLARHVGEVTGLPVSAVGLLTDATEAEAVLVAGDADAVMVGRAALRDPMWPLRAAHELGVPVAPDGPAPWPAQYLRGTFAG</sequence>
<evidence type="ECO:0000256" key="2">
    <source>
        <dbReference type="ARBA" id="ARBA00022630"/>
    </source>
</evidence>